<feature type="domain" description="Resolvase/invertase-type recombinase catalytic" evidence="4">
    <location>
        <begin position="3"/>
        <end position="166"/>
    </location>
</feature>
<evidence type="ECO:0000259" key="4">
    <source>
        <dbReference type="PROSITE" id="PS51736"/>
    </source>
</evidence>
<dbReference type="Pfam" id="PF00239">
    <property type="entry name" value="Resolvase"/>
    <property type="match status" value="1"/>
</dbReference>
<dbReference type="EMBL" id="CP101125">
    <property type="protein sequence ID" value="UTO14186.1"/>
    <property type="molecule type" value="Genomic_DNA"/>
</dbReference>
<dbReference type="InterPro" id="IPR036162">
    <property type="entry name" value="Resolvase-like_N_sf"/>
</dbReference>
<dbReference type="InterPro" id="IPR025827">
    <property type="entry name" value="Zn_ribbon_recom_dom"/>
</dbReference>
<evidence type="ECO:0000256" key="2">
    <source>
        <dbReference type="ARBA" id="ARBA00023172"/>
    </source>
</evidence>
<dbReference type="InterPro" id="IPR050639">
    <property type="entry name" value="SSR_resolvase"/>
</dbReference>
<sequence length="556" mass="62158">MPKAISYIRFSTGKQARGSSHERQKQAVDRWVIANPDYIPSDLSFADIGKSGYHGDHIKLGGGWAKLLIAVEAGHIQSGDVVLVEAMDRTGRLPPLDMIDIIKPVLKAGVAIITLDDGNRFDEESLNGPQIYLLVAKIQAAHGYSKTLSERVTASYESRRTKARNGEGVKRLAVAWLTTDGELKQHLVHHIKEVFDLYISGVGKHTIANRLRASGVAEFATCSGPTVDMWLKSKSAIGYWNDIPNVYTPVVTPEVFMLAQQRQKEMKTTRQSYTSKNFLVGMIKCGTCGANYILHRKDSRPHNMRCITHHRLKDAGCVNKETIPYQVIHFMYLSTAPAWIDRALKVIQLTDNAKRKLTLTTERDEVTASIKRLAKLLAKAKSDSPELEAEYDLLNERRTSIDSELEILARKADDGVDSKSTSTFIGYEATVEHDRLAFNDPVQLTALLKQAGYSITVQPGRKLYLANSDTPWVYTGVVRKGNMTLGYRIQDDEWEHTISNVIPEAVDVQAYENKPDGELAHTMERSYKHVKSPRPLNQAGKRNTKGMTIEKVDVTV</sequence>
<dbReference type="SUPFAM" id="SSF53041">
    <property type="entry name" value="Resolvase-like"/>
    <property type="match status" value="1"/>
</dbReference>
<dbReference type="PANTHER" id="PTHR30461">
    <property type="entry name" value="DNA-INVERTASE FROM LAMBDOID PROPHAGE"/>
    <property type="match status" value="1"/>
</dbReference>
<evidence type="ECO:0000256" key="1">
    <source>
        <dbReference type="ARBA" id="ARBA00023125"/>
    </source>
</evidence>
<keyword evidence="6" id="KW-1185">Reference proteome</keyword>
<proteinExistence type="predicted"/>
<dbReference type="Pfam" id="PF13408">
    <property type="entry name" value="Zn_ribbon_recom"/>
    <property type="match status" value="1"/>
</dbReference>
<dbReference type="InterPro" id="IPR006119">
    <property type="entry name" value="Resolv_N"/>
</dbReference>
<reference evidence="5" key="1">
    <citation type="submission" date="2022-07" db="EMBL/GenBank/DDBJ databases">
        <title>Pseudomonas nunamit sp. nov. an antifungal species isolated from Greenland.</title>
        <authorList>
            <person name="Ntana F."/>
            <person name="Hennessy R.C."/>
            <person name="Zervas A."/>
            <person name="Stougaard P."/>
        </authorList>
    </citation>
    <scope>NUCLEOTIDE SEQUENCE</scope>
    <source>
        <strain evidence="5">In5</strain>
    </source>
</reference>
<accession>A0ABY5EFZ8</accession>
<keyword evidence="1" id="KW-0238">DNA-binding</keyword>
<dbReference type="PROSITE" id="PS51736">
    <property type="entry name" value="RECOMBINASES_3"/>
    <property type="match status" value="1"/>
</dbReference>
<evidence type="ECO:0000256" key="3">
    <source>
        <dbReference type="SAM" id="Coils"/>
    </source>
</evidence>
<dbReference type="RefSeq" id="WP_054616958.1">
    <property type="nucleotide sequence ID" value="NZ_CP101125.1"/>
</dbReference>
<dbReference type="PANTHER" id="PTHR30461:SF2">
    <property type="entry name" value="SERINE RECOMBINASE PINE-RELATED"/>
    <property type="match status" value="1"/>
</dbReference>
<evidence type="ECO:0000313" key="5">
    <source>
        <dbReference type="EMBL" id="UTO14186.1"/>
    </source>
</evidence>
<dbReference type="Proteomes" id="UP001059607">
    <property type="component" value="Chromosome"/>
</dbReference>
<dbReference type="Gene3D" id="3.90.1750.20">
    <property type="entry name" value="Putative Large Serine Recombinase, Chain B, Domain 2"/>
    <property type="match status" value="1"/>
</dbReference>
<organism evidence="5 6">
    <name type="scientific">Pseudomonas nunensis</name>
    <dbReference type="NCBI Taxonomy" id="2961896"/>
    <lineage>
        <taxon>Bacteria</taxon>
        <taxon>Pseudomonadati</taxon>
        <taxon>Pseudomonadota</taxon>
        <taxon>Gammaproteobacteria</taxon>
        <taxon>Pseudomonadales</taxon>
        <taxon>Pseudomonadaceae</taxon>
        <taxon>Pseudomonas</taxon>
    </lineage>
</organism>
<keyword evidence="2" id="KW-0233">DNA recombination</keyword>
<protein>
    <submittedName>
        <fullName evidence="5">Recombinase family protein</fullName>
    </submittedName>
</protein>
<dbReference type="CDD" id="cd00338">
    <property type="entry name" value="Ser_Recombinase"/>
    <property type="match status" value="1"/>
</dbReference>
<dbReference type="Gene3D" id="3.40.50.1390">
    <property type="entry name" value="Resolvase, N-terminal catalytic domain"/>
    <property type="match status" value="1"/>
</dbReference>
<feature type="coiled-coil region" evidence="3">
    <location>
        <begin position="370"/>
        <end position="397"/>
    </location>
</feature>
<keyword evidence="3" id="KW-0175">Coiled coil</keyword>
<gene>
    <name evidence="5" type="ORF">NK667_29205</name>
</gene>
<evidence type="ECO:0000313" key="6">
    <source>
        <dbReference type="Proteomes" id="UP001059607"/>
    </source>
</evidence>
<dbReference type="InterPro" id="IPR038109">
    <property type="entry name" value="DNA_bind_recomb_sf"/>
</dbReference>
<dbReference type="SMART" id="SM00857">
    <property type="entry name" value="Resolvase"/>
    <property type="match status" value="1"/>
</dbReference>
<name>A0ABY5EFZ8_9PSED</name>